<keyword evidence="3" id="KW-1185">Reference proteome</keyword>
<name>A0ABY6HFA2_9FIRM</name>
<evidence type="ECO:0000313" key="3">
    <source>
        <dbReference type="Proteomes" id="UP001163550"/>
    </source>
</evidence>
<accession>A0ABY6HFA2</accession>
<evidence type="ECO:0000313" key="2">
    <source>
        <dbReference type="EMBL" id="UYO63062.1"/>
    </source>
</evidence>
<feature type="transmembrane region" description="Helical" evidence="1">
    <location>
        <begin position="12"/>
        <end position="33"/>
    </location>
</feature>
<organism evidence="2 3">
    <name type="scientific">Acetobacterium wieringae</name>
    <dbReference type="NCBI Taxonomy" id="52694"/>
    <lineage>
        <taxon>Bacteria</taxon>
        <taxon>Bacillati</taxon>
        <taxon>Bacillota</taxon>
        <taxon>Clostridia</taxon>
        <taxon>Eubacteriales</taxon>
        <taxon>Eubacteriaceae</taxon>
        <taxon>Acetobacterium</taxon>
    </lineage>
</organism>
<dbReference type="InterPro" id="IPR045584">
    <property type="entry name" value="Pilin-like"/>
</dbReference>
<dbReference type="InterPro" id="IPR012902">
    <property type="entry name" value="N_methyl_site"/>
</dbReference>
<dbReference type="SUPFAM" id="SSF54523">
    <property type="entry name" value="Pili subunits"/>
    <property type="match status" value="1"/>
</dbReference>
<reference evidence="2" key="1">
    <citation type="submission" date="2021-11" db="EMBL/GenBank/DDBJ databases">
        <title>Isoprene-degrading acetogen.</title>
        <authorList>
            <person name="Yang Y."/>
            <person name="Jin H."/>
            <person name="Yan J."/>
        </authorList>
    </citation>
    <scope>NUCLEOTIDE SEQUENCE</scope>
    <source>
        <strain evidence="2">Berkeley</strain>
    </source>
</reference>
<dbReference type="Proteomes" id="UP001163550">
    <property type="component" value="Chromosome"/>
</dbReference>
<dbReference type="PROSITE" id="PS00409">
    <property type="entry name" value="PROKAR_NTER_METHYL"/>
    <property type="match status" value="1"/>
</dbReference>
<keyword evidence="1" id="KW-1133">Transmembrane helix</keyword>
<protein>
    <submittedName>
        <fullName evidence="2">Prepilin-type N-terminal cleavage/methylation domain-containing protein</fullName>
    </submittedName>
</protein>
<gene>
    <name evidence="2" type="ORF">LNN31_01030</name>
</gene>
<evidence type="ECO:0000256" key="1">
    <source>
        <dbReference type="SAM" id="Phobius"/>
    </source>
</evidence>
<dbReference type="NCBIfam" id="TIGR02532">
    <property type="entry name" value="IV_pilin_GFxxxE"/>
    <property type="match status" value="1"/>
</dbReference>
<keyword evidence="1" id="KW-0472">Membrane</keyword>
<dbReference type="RefSeq" id="WP_228877847.1">
    <property type="nucleotide sequence ID" value="NZ_CABIIK010000001.1"/>
</dbReference>
<dbReference type="EMBL" id="CP087994">
    <property type="protein sequence ID" value="UYO63062.1"/>
    <property type="molecule type" value="Genomic_DNA"/>
</dbReference>
<dbReference type="Gene3D" id="3.30.700.10">
    <property type="entry name" value="Glycoprotein, Type 4 Pilin"/>
    <property type="match status" value="1"/>
</dbReference>
<proteinExistence type="predicted"/>
<keyword evidence="1" id="KW-0812">Transmembrane</keyword>
<sequence length="235" mass="25535">MLKKSVIKEDQGFTLVEIIVVLVVLAILAAFTIPTMLGFVADAKGKAYIAEAREVYVAAQAVATEYSGTTDMTDGSNNTGTGGGDPWSNGLAVSLSSGEVQYRYKTFHPGDKLYGTSQVNASHQMYRYLSADLPWLDGVYNQKSISQINLFKYPDATPAGHRAAWRVTVGPGDDNIDGTGANKDQRTARVTKVVYLRDGYQVTIEGNNASVVKKYEVDMTKRETDDFGNSTVKVP</sequence>
<dbReference type="Pfam" id="PF07963">
    <property type="entry name" value="N_methyl"/>
    <property type="match status" value="1"/>
</dbReference>